<evidence type="ECO:0000256" key="5">
    <source>
        <dbReference type="SAM" id="Phobius"/>
    </source>
</evidence>
<dbReference type="PANTHER" id="PTHR43427">
    <property type="entry name" value="CHLORIDE CHANNEL PROTEIN CLC-E"/>
    <property type="match status" value="1"/>
</dbReference>
<proteinExistence type="predicted"/>
<sequence>MQLLRWIPLATLAGILAGTASALLLVSLNLATTLRENHPWLLYLLAPAGLVVGLLYRHFGASVEAGSNLIIDEIHNPQAVIPLRMTPLILLGTFITHLFGGSAGREGTAIQTGASLADQLSIPLRLAPANRRILLMAGVSAGFASVFGTPLAGAVFGLEVLAIGSLSYEALFPCFIAAFAGDLTTRAWHVHHTLYQVSSVPAVDVRGILSSIAAGIVFGLIAMAFARTTHAVSAFAKRHIAYAPLRPFAGGILVTLAVLAIGTTRYIGLGIPTIVASFQTRLPIYDFAAKFLFTALTLGTGFKGGEVTPLFFIGSTLGNALSNLLPLPPSLLAGMGFVAVFAGAANTPIASTLMAVELFGAEAGAYAGIACVVSYLFSGHSGIYHAQRIGNSKYPQQNLPAALEAKLPE</sequence>
<protein>
    <submittedName>
        <fullName evidence="6">Chloride channel protein</fullName>
    </submittedName>
</protein>
<feature type="transmembrane region" description="Helical" evidence="5">
    <location>
        <begin position="287"/>
        <end position="312"/>
    </location>
</feature>
<dbReference type="InterPro" id="IPR014743">
    <property type="entry name" value="Cl-channel_core"/>
</dbReference>
<dbReference type="EMBL" id="RDSM01000002">
    <property type="protein sequence ID" value="RXH56463.1"/>
    <property type="molecule type" value="Genomic_DNA"/>
</dbReference>
<dbReference type="Gene3D" id="1.10.3080.10">
    <property type="entry name" value="Clc chloride channel"/>
    <property type="match status" value="1"/>
</dbReference>
<comment type="caution">
    <text evidence="6">The sequence shown here is derived from an EMBL/GenBank/DDBJ whole genome shotgun (WGS) entry which is preliminary data.</text>
</comment>
<organism evidence="6 7">
    <name type="scientific">Granulicella sibirica</name>
    <dbReference type="NCBI Taxonomy" id="2479048"/>
    <lineage>
        <taxon>Bacteria</taxon>
        <taxon>Pseudomonadati</taxon>
        <taxon>Acidobacteriota</taxon>
        <taxon>Terriglobia</taxon>
        <taxon>Terriglobales</taxon>
        <taxon>Acidobacteriaceae</taxon>
        <taxon>Granulicella</taxon>
    </lineage>
</organism>
<feature type="transmembrane region" description="Helical" evidence="5">
    <location>
        <begin position="6"/>
        <end position="28"/>
    </location>
</feature>
<evidence type="ECO:0000256" key="1">
    <source>
        <dbReference type="ARBA" id="ARBA00004141"/>
    </source>
</evidence>
<keyword evidence="4 5" id="KW-0472">Membrane</keyword>
<dbReference type="InterPro" id="IPR050368">
    <property type="entry name" value="ClC-type_chloride_channel"/>
</dbReference>
<accession>A0A4Q0SYW3</accession>
<feature type="transmembrane region" description="Helical" evidence="5">
    <location>
        <begin position="40"/>
        <end position="59"/>
    </location>
</feature>
<dbReference type="CDD" id="cd03682">
    <property type="entry name" value="ClC_sycA_like"/>
    <property type="match status" value="1"/>
</dbReference>
<feature type="transmembrane region" description="Helical" evidence="5">
    <location>
        <begin position="208"/>
        <end position="226"/>
    </location>
</feature>
<evidence type="ECO:0000256" key="3">
    <source>
        <dbReference type="ARBA" id="ARBA00022989"/>
    </source>
</evidence>
<reference evidence="6 7" key="1">
    <citation type="submission" date="2018-11" db="EMBL/GenBank/DDBJ databases">
        <authorList>
            <person name="Mardanov A.V."/>
            <person name="Ravin N.V."/>
            <person name="Dedysh S.N."/>
        </authorList>
    </citation>
    <scope>NUCLEOTIDE SEQUENCE [LARGE SCALE GENOMIC DNA]</scope>
    <source>
        <strain evidence="6 7">AF10</strain>
    </source>
</reference>
<dbReference type="AlphaFoldDB" id="A0A4Q0SYW3"/>
<dbReference type="InterPro" id="IPR001807">
    <property type="entry name" value="ClC"/>
</dbReference>
<dbReference type="SUPFAM" id="SSF81340">
    <property type="entry name" value="Clc chloride channel"/>
    <property type="match status" value="1"/>
</dbReference>
<keyword evidence="3 5" id="KW-1133">Transmembrane helix</keyword>
<evidence type="ECO:0000256" key="2">
    <source>
        <dbReference type="ARBA" id="ARBA00022692"/>
    </source>
</evidence>
<evidence type="ECO:0000313" key="6">
    <source>
        <dbReference type="EMBL" id="RXH56463.1"/>
    </source>
</evidence>
<dbReference type="PANTHER" id="PTHR43427:SF12">
    <property type="entry name" value="CHLORIDE TRANSPORTER"/>
    <property type="match status" value="1"/>
</dbReference>
<keyword evidence="2 5" id="KW-0812">Transmembrane</keyword>
<evidence type="ECO:0000256" key="4">
    <source>
        <dbReference type="ARBA" id="ARBA00023136"/>
    </source>
</evidence>
<feature type="transmembrane region" description="Helical" evidence="5">
    <location>
        <begin position="365"/>
        <end position="384"/>
    </location>
</feature>
<feature type="transmembrane region" description="Helical" evidence="5">
    <location>
        <begin position="133"/>
        <end position="158"/>
    </location>
</feature>
<dbReference type="Pfam" id="PF00654">
    <property type="entry name" value="Voltage_CLC"/>
    <property type="match status" value="1"/>
</dbReference>
<dbReference type="Proteomes" id="UP000289437">
    <property type="component" value="Unassembled WGS sequence"/>
</dbReference>
<feature type="transmembrane region" description="Helical" evidence="5">
    <location>
        <begin position="324"/>
        <end position="345"/>
    </location>
</feature>
<comment type="subcellular location">
    <subcellularLocation>
        <location evidence="1">Membrane</location>
        <topology evidence="1">Multi-pass membrane protein</topology>
    </subcellularLocation>
</comment>
<reference evidence="7" key="2">
    <citation type="submission" date="2019-02" db="EMBL/GenBank/DDBJ databases">
        <title>Granulicella sibirica sp. nov., a psychrotolerant acidobacterium isolated from an organic soil layer in forested tundra, West Siberia.</title>
        <authorList>
            <person name="Oshkin I.Y."/>
            <person name="Kulichevskaya I.S."/>
            <person name="Rijpstra W.I.C."/>
            <person name="Sinninghe Damste J.S."/>
            <person name="Rakitin A.L."/>
            <person name="Ravin N.V."/>
            <person name="Dedysh S.N."/>
        </authorList>
    </citation>
    <scope>NUCLEOTIDE SEQUENCE [LARGE SCALE GENOMIC DNA]</scope>
    <source>
        <strain evidence="7">AF10</strain>
    </source>
</reference>
<evidence type="ECO:0000313" key="7">
    <source>
        <dbReference type="Proteomes" id="UP000289437"/>
    </source>
</evidence>
<keyword evidence="7" id="KW-1185">Reference proteome</keyword>
<dbReference type="GO" id="GO:0016020">
    <property type="term" value="C:membrane"/>
    <property type="evidence" value="ECO:0007669"/>
    <property type="project" value="UniProtKB-SubCell"/>
</dbReference>
<dbReference type="GO" id="GO:0015108">
    <property type="term" value="F:chloride transmembrane transporter activity"/>
    <property type="evidence" value="ECO:0007669"/>
    <property type="project" value="InterPro"/>
</dbReference>
<gene>
    <name evidence="6" type="ORF">GRAN_3320</name>
</gene>
<name>A0A4Q0SYW3_9BACT</name>
<feature type="transmembrane region" description="Helical" evidence="5">
    <location>
        <begin position="247"/>
        <end position="267"/>
    </location>
</feature>